<dbReference type="Pfam" id="PF04143">
    <property type="entry name" value="Sulf_transp"/>
    <property type="match status" value="1"/>
</dbReference>
<sequence>MGNLAARAASSRTSRPRKKKKNQFPLGVGVLIGLIIIGILLARFSPAGGKMALFWIFGIAFGFTLQRARFCFTASLRDPLLTGGTSLTKAVIIAIAIATIGFVAYQYGAATAAGGLDHLTRIPGSIQPVGLHTALGGFMFGIGMVLASGCASGTLMRVGEGFVMNMIALVFFAVGSIWALNNYPLWSKVLYFNAKHKFFLPKIVGNWGIALILHFALLAALYILADWYGKKKSE</sequence>
<gene>
    <name evidence="3" type="ORF">CSA56_18150</name>
</gene>
<comment type="caution">
    <text evidence="3">The sequence shown here is derived from an EMBL/GenBank/DDBJ whole genome shotgun (WGS) entry which is preliminary data.</text>
</comment>
<dbReference type="Proteomes" id="UP000230821">
    <property type="component" value="Unassembled WGS sequence"/>
</dbReference>
<feature type="compositionally biased region" description="Low complexity" evidence="1">
    <location>
        <begin position="1"/>
        <end position="13"/>
    </location>
</feature>
<evidence type="ECO:0000256" key="1">
    <source>
        <dbReference type="SAM" id="MobiDB-lite"/>
    </source>
</evidence>
<feature type="transmembrane region" description="Helical" evidence="2">
    <location>
        <begin position="90"/>
        <end position="109"/>
    </location>
</feature>
<feature type="transmembrane region" description="Helical" evidence="2">
    <location>
        <begin position="162"/>
        <end position="183"/>
    </location>
</feature>
<dbReference type="InterPro" id="IPR007272">
    <property type="entry name" value="Sulf_transp_TsuA/YedE"/>
</dbReference>
<proteinExistence type="predicted"/>
<accession>A0A2G6K762</accession>
<feature type="transmembrane region" description="Helical" evidence="2">
    <location>
        <begin position="24"/>
        <end position="45"/>
    </location>
</feature>
<feature type="transmembrane region" description="Helical" evidence="2">
    <location>
        <begin position="51"/>
        <end position="70"/>
    </location>
</feature>
<feature type="transmembrane region" description="Helical" evidence="2">
    <location>
        <begin position="203"/>
        <end position="225"/>
    </location>
</feature>
<protein>
    <submittedName>
        <fullName evidence="3">Transporter</fullName>
    </submittedName>
</protein>
<evidence type="ECO:0000256" key="2">
    <source>
        <dbReference type="SAM" id="Phobius"/>
    </source>
</evidence>
<dbReference type="EMBL" id="PDSK01000144">
    <property type="protein sequence ID" value="PIE31501.1"/>
    <property type="molecule type" value="Genomic_DNA"/>
</dbReference>
<feature type="region of interest" description="Disordered" evidence="1">
    <location>
        <begin position="1"/>
        <end position="21"/>
    </location>
</feature>
<organism evidence="3 4">
    <name type="scientific">candidate division KSB3 bacterium</name>
    <dbReference type="NCBI Taxonomy" id="2044937"/>
    <lineage>
        <taxon>Bacteria</taxon>
        <taxon>candidate division KSB3</taxon>
    </lineage>
</organism>
<keyword evidence="2" id="KW-0472">Membrane</keyword>
<keyword evidence="2" id="KW-1133">Transmembrane helix</keyword>
<keyword evidence="2" id="KW-0812">Transmembrane</keyword>
<evidence type="ECO:0000313" key="4">
    <source>
        <dbReference type="Proteomes" id="UP000230821"/>
    </source>
</evidence>
<dbReference type="AlphaFoldDB" id="A0A2G6K762"/>
<feature type="transmembrane region" description="Helical" evidence="2">
    <location>
        <begin position="129"/>
        <end position="150"/>
    </location>
</feature>
<name>A0A2G6K762_9BACT</name>
<reference evidence="3 4" key="1">
    <citation type="submission" date="2017-10" db="EMBL/GenBank/DDBJ databases">
        <title>Novel microbial diversity and functional potential in the marine mammal oral microbiome.</title>
        <authorList>
            <person name="Dudek N.K."/>
            <person name="Sun C.L."/>
            <person name="Burstein D."/>
            <person name="Kantor R.S."/>
            <person name="Aliaga Goltsman D.S."/>
            <person name="Bik E.M."/>
            <person name="Thomas B.C."/>
            <person name="Banfield J.F."/>
            <person name="Relman D.A."/>
        </authorList>
    </citation>
    <scope>NUCLEOTIDE SEQUENCE [LARGE SCALE GENOMIC DNA]</scope>
    <source>
        <strain evidence="3">DOLJORAL78_47_16</strain>
    </source>
</reference>
<evidence type="ECO:0000313" key="3">
    <source>
        <dbReference type="EMBL" id="PIE31501.1"/>
    </source>
</evidence>